<dbReference type="STRING" id="1227549.SAMN05444007_10521"/>
<keyword evidence="2" id="KW-0805">Transcription regulation</keyword>
<dbReference type="EMBL" id="FNYD01000005">
    <property type="protein sequence ID" value="SEJ48154.1"/>
    <property type="molecule type" value="Genomic_DNA"/>
</dbReference>
<evidence type="ECO:0000256" key="3">
    <source>
        <dbReference type="ARBA" id="ARBA00023125"/>
    </source>
</evidence>
<dbReference type="Gene3D" id="1.10.10.10">
    <property type="entry name" value="Winged helix-like DNA-binding domain superfamily/Winged helix DNA-binding domain"/>
    <property type="match status" value="1"/>
</dbReference>
<evidence type="ECO:0000256" key="2">
    <source>
        <dbReference type="ARBA" id="ARBA00023015"/>
    </source>
</evidence>
<dbReference type="OrthoDB" id="9791253at2"/>
<name>A0A1H6Z834_9RHOB</name>
<comment type="similarity">
    <text evidence="1">Belongs to the LysR transcriptional regulatory family.</text>
</comment>
<dbReference type="Pfam" id="PF03466">
    <property type="entry name" value="LysR_substrate"/>
    <property type="match status" value="1"/>
</dbReference>
<keyword evidence="7" id="KW-1185">Reference proteome</keyword>
<dbReference type="InterPro" id="IPR036390">
    <property type="entry name" value="WH_DNA-bd_sf"/>
</dbReference>
<dbReference type="Gene3D" id="3.40.190.10">
    <property type="entry name" value="Periplasmic binding protein-like II"/>
    <property type="match status" value="2"/>
</dbReference>
<feature type="domain" description="HTH lysR-type" evidence="5">
    <location>
        <begin position="4"/>
        <end position="61"/>
    </location>
</feature>
<accession>A0A1H6Z834</accession>
<evidence type="ECO:0000256" key="1">
    <source>
        <dbReference type="ARBA" id="ARBA00009437"/>
    </source>
</evidence>
<dbReference type="InterPro" id="IPR036388">
    <property type="entry name" value="WH-like_DNA-bd_sf"/>
</dbReference>
<dbReference type="SUPFAM" id="SSF46785">
    <property type="entry name" value="Winged helix' DNA-binding domain"/>
    <property type="match status" value="1"/>
</dbReference>
<proteinExistence type="inferred from homology"/>
<reference evidence="6 7" key="1">
    <citation type="submission" date="2016-10" db="EMBL/GenBank/DDBJ databases">
        <authorList>
            <person name="de Groot N.N."/>
        </authorList>
    </citation>
    <scope>NUCLEOTIDE SEQUENCE [LARGE SCALE GENOMIC DNA]</scope>
    <source>
        <strain evidence="6 7">DSM 29340</strain>
    </source>
</reference>
<dbReference type="Pfam" id="PF00126">
    <property type="entry name" value="HTH_1"/>
    <property type="match status" value="1"/>
</dbReference>
<evidence type="ECO:0000313" key="7">
    <source>
        <dbReference type="Proteomes" id="UP000199379"/>
    </source>
</evidence>
<sequence length="299" mass="33035">MARINMEQLHTFLAVVRLGGVRKAAVALNVTQPAVTARIKNLEEMLACELFDRTATGMKLTKRGELLLSHAEKFEYLSQQVEKDVVDPAGVEDHLRLGVSETVAQSWLPDLVFRLHALYPKLEIEFNVDISINLRAGLLNREIDLAILLGPVSEFSVDNIELPGIDLGWYAAADAPECRDASAYLTRPVLTYARNTRPYRELKELLFERVGPAVSLFPSTSLSACFRLVEADLGVGALPRVLAQDYVAAGRIREFDPGWVPSPLRFSASYLGEPKSHLVETAAKQAFEVAVAYQGDKNA</sequence>
<keyword evidence="3 6" id="KW-0238">DNA-binding</keyword>
<dbReference type="PROSITE" id="PS50931">
    <property type="entry name" value="HTH_LYSR"/>
    <property type="match status" value="1"/>
</dbReference>
<dbReference type="AlphaFoldDB" id="A0A1H6Z834"/>
<dbReference type="GO" id="GO:0003700">
    <property type="term" value="F:DNA-binding transcription factor activity"/>
    <property type="evidence" value="ECO:0007669"/>
    <property type="project" value="InterPro"/>
</dbReference>
<dbReference type="InterPro" id="IPR005119">
    <property type="entry name" value="LysR_subst-bd"/>
</dbReference>
<dbReference type="GO" id="GO:0000976">
    <property type="term" value="F:transcription cis-regulatory region binding"/>
    <property type="evidence" value="ECO:0007669"/>
    <property type="project" value="TreeGrafter"/>
</dbReference>
<keyword evidence="4" id="KW-0804">Transcription</keyword>
<dbReference type="CDD" id="cd05466">
    <property type="entry name" value="PBP2_LTTR_substrate"/>
    <property type="match status" value="1"/>
</dbReference>
<protein>
    <submittedName>
        <fullName evidence="6">DNA-binding transcriptional regulator, LysR family</fullName>
    </submittedName>
</protein>
<dbReference type="InterPro" id="IPR000847">
    <property type="entry name" value="LysR_HTH_N"/>
</dbReference>
<evidence type="ECO:0000259" key="5">
    <source>
        <dbReference type="PROSITE" id="PS50931"/>
    </source>
</evidence>
<evidence type="ECO:0000313" key="6">
    <source>
        <dbReference type="EMBL" id="SEJ48154.1"/>
    </source>
</evidence>
<dbReference type="RefSeq" id="WP_092365635.1">
    <property type="nucleotide sequence ID" value="NZ_BMGV01000005.1"/>
</dbReference>
<organism evidence="6 7">
    <name type="scientific">Cribrihabitans marinus</name>
    <dbReference type="NCBI Taxonomy" id="1227549"/>
    <lineage>
        <taxon>Bacteria</taxon>
        <taxon>Pseudomonadati</taxon>
        <taxon>Pseudomonadota</taxon>
        <taxon>Alphaproteobacteria</taxon>
        <taxon>Rhodobacterales</taxon>
        <taxon>Paracoccaceae</taxon>
        <taxon>Cribrihabitans</taxon>
    </lineage>
</organism>
<dbReference type="PANTHER" id="PTHR30126:SF77">
    <property type="entry name" value="TRANSCRIPTIONAL REGULATORY PROTEIN"/>
    <property type="match status" value="1"/>
</dbReference>
<dbReference type="SUPFAM" id="SSF53850">
    <property type="entry name" value="Periplasmic binding protein-like II"/>
    <property type="match status" value="1"/>
</dbReference>
<dbReference type="PRINTS" id="PR00039">
    <property type="entry name" value="HTHLYSR"/>
</dbReference>
<dbReference type="Proteomes" id="UP000199379">
    <property type="component" value="Unassembled WGS sequence"/>
</dbReference>
<dbReference type="PANTHER" id="PTHR30126">
    <property type="entry name" value="HTH-TYPE TRANSCRIPTIONAL REGULATOR"/>
    <property type="match status" value="1"/>
</dbReference>
<gene>
    <name evidence="6" type="ORF">SAMN05444007_10521</name>
</gene>
<evidence type="ECO:0000256" key="4">
    <source>
        <dbReference type="ARBA" id="ARBA00023163"/>
    </source>
</evidence>